<dbReference type="InParanoid" id="G0V5Q7"/>
<dbReference type="STRING" id="1064592.G0V5Q7"/>
<keyword evidence="8" id="KW-1185">Reference proteome</keyword>
<sequence length="276" mass="29976">MMTIYQLIVSFILFTTLIRADVGITAPTAGKTYDLSDSGEVQIQIKWTDVGSIPKNTDITKYTFSLCAGPNGNIENMATLGTVTPSEVTGSSYEATIQATMGTDGQYYIQIFAQTASGYTIHYTPRFTLKGMKGAKVAESAADTVPPVAQTMITTGAVVGVIDSRSFTVPYTKQTGIVRYAPMQTQPPTKVTMGSWTTKFPTSAVTYYSTMRKSIDQQTTVTPGWSYNVKSGVNYASVAPMPSDNGGWYDPKERMTLTTRKINLRKRGYVEGKTGA</sequence>
<dbReference type="InterPro" id="IPR045328">
    <property type="entry name" value="Kre9/Knh1"/>
</dbReference>
<dbReference type="GO" id="GO:0031505">
    <property type="term" value="P:fungal-type cell wall organization"/>
    <property type="evidence" value="ECO:0007669"/>
    <property type="project" value="TreeGrafter"/>
</dbReference>
<evidence type="ECO:0000256" key="1">
    <source>
        <dbReference type="ARBA" id="ARBA00004010"/>
    </source>
</evidence>
<evidence type="ECO:0000259" key="5">
    <source>
        <dbReference type="Pfam" id="PF05390"/>
    </source>
</evidence>
<dbReference type="PANTHER" id="PTHR28154:SF1">
    <property type="entry name" value="CELL WALL SYNTHESIS PROTEIN KNH1-RELATED"/>
    <property type="match status" value="1"/>
</dbReference>
<dbReference type="FunCoup" id="G0V5Q7">
    <property type="interactions" value="69"/>
</dbReference>
<dbReference type="Proteomes" id="UP000001640">
    <property type="component" value="Chromosome 1"/>
</dbReference>
<dbReference type="GeneID" id="96900284"/>
<dbReference type="InterPro" id="IPR018466">
    <property type="entry name" value="Kre9/Knh1-like_N"/>
</dbReference>
<dbReference type="OMA" id="YYYFQIY"/>
<dbReference type="GO" id="GO:0006078">
    <property type="term" value="P:(1-&gt;6)-beta-D-glucan biosynthetic process"/>
    <property type="evidence" value="ECO:0007669"/>
    <property type="project" value="InterPro"/>
</dbReference>
<feature type="chain" id="PRO_5003410918" evidence="4">
    <location>
        <begin position="21"/>
        <end position="276"/>
    </location>
</feature>
<evidence type="ECO:0000256" key="2">
    <source>
        <dbReference type="ARBA" id="ARBA00006816"/>
    </source>
</evidence>
<dbReference type="AlphaFoldDB" id="G0V5Q7"/>
<keyword evidence="3 4" id="KW-0732">Signal</keyword>
<name>G0V5Q7_NAUCA</name>
<reference evidence="8" key="1">
    <citation type="journal article" date="2011" name="Proc. Natl. Acad. Sci. U.S.A.">
        <title>Evolutionary erosion of yeast sex chromosomes by mating-type switching accidents.</title>
        <authorList>
            <person name="Gordon J.L."/>
            <person name="Armisen D."/>
            <person name="Proux-Wera E."/>
            <person name="Oheigeartaigh S.S."/>
            <person name="Byrne K.P."/>
            <person name="Wolfe K.H."/>
        </authorList>
    </citation>
    <scope>NUCLEOTIDE SEQUENCE [LARGE SCALE GENOMIC DNA]</scope>
    <source>
        <strain evidence="8">ATCC 76901 / BCRC 22586 / CBS 4309 / NBRC 1992 / NRRL Y-12630</strain>
    </source>
</reference>
<gene>
    <name evidence="7" type="primary">NCAS0A02370</name>
    <name evidence="7" type="ordered locus">NCAS_0A02370</name>
</gene>
<dbReference type="EMBL" id="HE576752">
    <property type="protein sequence ID" value="CCC66795.1"/>
    <property type="molecule type" value="Genomic_DNA"/>
</dbReference>
<dbReference type="KEGG" id="ncs:NCAS_0A02370"/>
<evidence type="ECO:0000256" key="3">
    <source>
        <dbReference type="ARBA" id="ARBA00022729"/>
    </source>
</evidence>
<protein>
    <submittedName>
        <fullName evidence="7">Uncharacterized protein</fullName>
    </submittedName>
</protein>
<comment type="function">
    <text evidence="1">Involved in cell wall beta(1-&gt;6) glucan synthesis.</text>
</comment>
<feature type="domain" description="Yeast cell wall synthesis Kre9/Knh1 C-terminal" evidence="5">
    <location>
        <begin position="163"/>
        <end position="263"/>
    </location>
</feature>
<evidence type="ECO:0000259" key="6">
    <source>
        <dbReference type="Pfam" id="PF10342"/>
    </source>
</evidence>
<dbReference type="Pfam" id="PF05390">
    <property type="entry name" value="Kre9_KNH1_C"/>
    <property type="match status" value="1"/>
</dbReference>
<dbReference type="RefSeq" id="XP_003673186.1">
    <property type="nucleotide sequence ID" value="XM_003673138.1"/>
</dbReference>
<dbReference type="OrthoDB" id="2432613at2759"/>
<dbReference type="GO" id="GO:0042546">
    <property type="term" value="P:cell wall biogenesis"/>
    <property type="evidence" value="ECO:0007669"/>
    <property type="project" value="InterPro"/>
</dbReference>
<accession>G0V5Q7</accession>
<evidence type="ECO:0000313" key="8">
    <source>
        <dbReference type="Proteomes" id="UP000001640"/>
    </source>
</evidence>
<comment type="similarity">
    <text evidence="2">Belongs to the KRE9/KNH1 family.</text>
</comment>
<dbReference type="PANTHER" id="PTHR28154">
    <property type="entry name" value="CELL WALL SYNTHESIS PROTEIN KNH1-RELATED"/>
    <property type="match status" value="1"/>
</dbReference>
<feature type="domain" description="Yeast cell wall synthesis Kre9/Knh1-like N-terminal" evidence="6">
    <location>
        <begin position="27"/>
        <end position="129"/>
    </location>
</feature>
<reference key="2">
    <citation type="submission" date="2011-08" db="EMBL/GenBank/DDBJ databases">
        <title>Genome sequence of Naumovozyma castellii.</title>
        <authorList>
            <person name="Gordon J.L."/>
            <person name="Armisen D."/>
            <person name="Proux-Wera E."/>
            <person name="OhEigeartaigh S.S."/>
            <person name="Byrne K.P."/>
            <person name="Wolfe K.H."/>
        </authorList>
    </citation>
    <scope>NUCLEOTIDE SEQUENCE</scope>
    <source>
        <strain>Type strain:CBS 4309</strain>
    </source>
</reference>
<dbReference type="Pfam" id="PF10342">
    <property type="entry name" value="Kre9_KNH"/>
    <property type="match status" value="1"/>
</dbReference>
<evidence type="ECO:0000256" key="4">
    <source>
        <dbReference type="SAM" id="SignalP"/>
    </source>
</evidence>
<dbReference type="eggNOG" id="ENOG502S28F">
    <property type="taxonomic scope" value="Eukaryota"/>
</dbReference>
<dbReference type="GO" id="GO:0005576">
    <property type="term" value="C:extracellular region"/>
    <property type="evidence" value="ECO:0007669"/>
    <property type="project" value="TreeGrafter"/>
</dbReference>
<dbReference type="InterPro" id="IPR008659">
    <property type="entry name" value="Kre9/Knh1_C"/>
</dbReference>
<organism evidence="7 8">
    <name type="scientific">Naumovozyma castellii</name>
    <name type="common">Yeast</name>
    <name type="synonym">Saccharomyces castellii</name>
    <dbReference type="NCBI Taxonomy" id="27288"/>
    <lineage>
        <taxon>Eukaryota</taxon>
        <taxon>Fungi</taxon>
        <taxon>Dikarya</taxon>
        <taxon>Ascomycota</taxon>
        <taxon>Saccharomycotina</taxon>
        <taxon>Saccharomycetes</taxon>
        <taxon>Saccharomycetales</taxon>
        <taxon>Saccharomycetaceae</taxon>
        <taxon>Naumovozyma</taxon>
    </lineage>
</organism>
<proteinExistence type="inferred from homology"/>
<feature type="signal peptide" evidence="4">
    <location>
        <begin position="1"/>
        <end position="20"/>
    </location>
</feature>
<evidence type="ECO:0000313" key="7">
    <source>
        <dbReference type="EMBL" id="CCC66795.1"/>
    </source>
</evidence>
<dbReference type="HOGENOM" id="CLU_063732_1_0_1"/>